<reference evidence="1" key="2">
    <citation type="submission" date="2021-09" db="EMBL/GenBank/DDBJ databases">
        <authorList>
            <person name="Jia N."/>
            <person name="Wang J."/>
            <person name="Shi W."/>
            <person name="Du L."/>
            <person name="Sun Y."/>
            <person name="Zhan W."/>
            <person name="Jiang J."/>
            <person name="Wang Q."/>
            <person name="Zhang B."/>
            <person name="Ji P."/>
            <person name="Sakyi L.B."/>
            <person name="Cui X."/>
            <person name="Yuan T."/>
            <person name="Jiang B."/>
            <person name="Yang W."/>
            <person name="Lam T.T.-Y."/>
            <person name="Chang Q."/>
            <person name="Ding S."/>
            <person name="Wang X."/>
            <person name="Zhu J."/>
            <person name="Ruan X."/>
            <person name="Zhao L."/>
            <person name="Wei J."/>
            <person name="Que T."/>
            <person name="Du C."/>
            <person name="Cheng J."/>
            <person name="Dai P."/>
            <person name="Han X."/>
            <person name="Huang E."/>
            <person name="Gao Y."/>
            <person name="Liu J."/>
            <person name="Shao H."/>
            <person name="Ye R."/>
            <person name="Li L."/>
            <person name="Wei W."/>
            <person name="Wang X."/>
            <person name="Wang C."/>
            <person name="Huo Q."/>
            <person name="Li W."/>
            <person name="Guo W."/>
            <person name="Chen H."/>
            <person name="Chen S."/>
            <person name="Zhou L."/>
            <person name="Zhou L."/>
            <person name="Ni X."/>
            <person name="Tian J."/>
            <person name="Zhou Y."/>
            <person name="Sheng Y."/>
            <person name="Liu T."/>
            <person name="Pan Y."/>
            <person name="Xia L."/>
            <person name="Li J."/>
            <person name="Zhao F."/>
            <person name="Cao W."/>
        </authorList>
    </citation>
    <scope>NUCLEOTIDE SEQUENCE</scope>
    <source>
        <strain evidence="1">Rmic-2018</strain>
        <tissue evidence="1">Larvae</tissue>
    </source>
</reference>
<evidence type="ECO:0000313" key="1">
    <source>
        <dbReference type="EMBL" id="KAH7986948.1"/>
    </source>
</evidence>
<evidence type="ECO:0000313" key="2">
    <source>
        <dbReference type="Proteomes" id="UP000821866"/>
    </source>
</evidence>
<comment type="caution">
    <text evidence="1">The sequence shown here is derived from an EMBL/GenBank/DDBJ whole genome shotgun (WGS) entry which is preliminary data.</text>
</comment>
<accession>A0A9J6D2R4</accession>
<dbReference type="AlphaFoldDB" id="A0A9J6D2R4"/>
<gene>
    <name evidence="1" type="ORF">HPB51_026583</name>
</gene>
<protein>
    <submittedName>
        <fullName evidence="1">Uncharacterized protein</fullName>
    </submittedName>
</protein>
<dbReference type="EMBL" id="JABSTU010000872">
    <property type="protein sequence ID" value="KAH7986948.1"/>
    <property type="molecule type" value="Genomic_DNA"/>
</dbReference>
<organism evidence="1 2">
    <name type="scientific">Rhipicephalus microplus</name>
    <name type="common">Cattle tick</name>
    <name type="synonym">Boophilus microplus</name>
    <dbReference type="NCBI Taxonomy" id="6941"/>
    <lineage>
        <taxon>Eukaryota</taxon>
        <taxon>Metazoa</taxon>
        <taxon>Ecdysozoa</taxon>
        <taxon>Arthropoda</taxon>
        <taxon>Chelicerata</taxon>
        <taxon>Arachnida</taxon>
        <taxon>Acari</taxon>
        <taxon>Parasitiformes</taxon>
        <taxon>Ixodida</taxon>
        <taxon>Ixodoidea</taxon>
        <taxon>Ixodidae</taxon>
        <taxon>Rhipicephalinae</taxon>
        <taxon>Rhipicephalus</taxon>
        <taxon>Boophilus</taxon>
    </lineage>
</organism>
<keyword evidence="2" id="KW-1185">Reference proteome</keyword>
<proteinExistence type="predicted"/>
<dbReference type="Proteomes" id="UP000821866">
    <property type="component" value="Unassembled WGS sequence"/>
</dbReference>
<reference evidence="1" key="1">
    <citation type="journal article" date="2020" name="Cell">
        <title>Large-Scale Comparative Analyses of Tick Genomes Elucidate Their Genetic Diversity and Vector Capacities.</title>
        <authorList>
            <consortium name="Tick Genome and Microbiome Consortium (TIGMIC)"/>
            <person name="Jia N."/>
            <person name="Wang J."/>
            <person name="Shi W."/>
            <person name="Du L."/>
            <person name="Sun Y."/>
            <person name="Zhan W."/>
            <person name="Jiang J.F."/>
            <person name="Wang Q."/>
            <person name="Zhang B."/>
            <person name="Ji P."/>
            <person name="Bell-Sakyi L."/>
            <person name="Cui X.M."/>
            <person name="Yuan T.T."/>
            <person name="Jiang B.G."/>
            <person name="Yang W.F."/>
            <person name="Lam T.T."/>
            <person name="Chang Q.C."/>
            <person name="Ding S.J."/>
            <person name="Wang X.J."/>
            <person name="Zhu J.G."/>
            <person name="Ruan X.D."/>
            <person name="Zhao L."/>
            <person name="Wei J.T."/>
            <person name="Ye R.Z."/>
            <person name="Que T.C."/>
            <person name="Du C.H."/>
            <person name="Zhou Y.H."/>
            <person name="Cheng J.X."/>
            <person name="Dai P.F."/>
            <person name="Guo W.B."/>
            <person name="Han X.H."/>
            <person name="Huang E.J."/>
            <person name="Li L.F."/>
            <person name="Wei W."/>
            <person name="Gao Y.C."/>
            <person name="Liu J.Z."/>
            <person name="Shao H.Z."/>
            <person name="Wang X."/>
            <person name="Wang C.C."/>
            <person name="Yang T.C."/>
            <person name="Huo Q.B."/>
            <person name="Li W."/>
            <person name="Chen H.Y."/>
            <person name="Chen S.E."/>
            <person name="Zhou L.G."/>
            <person name="Ni X.B."/>
            <person name="Tian J.H."/>
            <person name="Sheng Y."/>
            <person name="Liu T."/>
            <person name="Pan Y.S."/>
            <person name="Xia L.Y."/>
            <person name="Li J."/>
            <person name="Zhao F."/>
            <person name="Cao W.C."/>
        </authorList>
    </citation>
    <scope>NUCLEOTIDE SEQUENCE</scope>
    <source>
        <strain evidence="1">Rmic-2018</strain>
    </source>
</reference>
<name>A0A9J6D2R4_RHIMP</name>
<sequence length="175" mass="19271">MLKLYSDNQFRMKTLSLHVFHVIAFVEGCCLRRTCKTREGERTDSFVGVFLGQPPTQDGLPSSPFCGLLYHCRNGRSPPGGGPLGGKAHNVPRGSHVRLKCCVLAMAKPQRTGFETKLLFTELHVLLASGLRDVLLAALRRHGLPTVTLRDVLFTAQHHAPVFKVVLRFLGDAGL</sequence>